<feature type="transmembrane region" description="Helical" evidence="1">
    <location>
        <begin position="12"/>
        <end position="31"/>
    </location>
</feature>
<keyword evidence="1" id="KW-1133">Transmembrane helix</keyword>
<dbReference type="OrthoDB" id="2937326at2759"/>
<dbReference type="InterPro" id="IPR056121">
    <property type="entry name" value="DUF7704"/>
</dbReference>
<name>A0A4R5XFK1_9AGAM</name>
<feature type="transmembrane region" description="Helical" evidence="1">
    <location>
        <begin position="57"/>
        <end position="81"/>
    </location>
</feature>
<dbReference type="VEuPathDB" id="FungiDB:BD410DRAFT_779992"/>
<evidence type="ECO:0000313" key="3">
    <source>
        <dbReference type="EMBL" id="TDL29552.1"/>
    </source>
</evidence>
<protein>
    <recommendedName>
        <fullName evidence="2">DUF7704 domain-containing protein</fullName>
    </recommendedName>
</protein>
<dbReference type="PANTHER" id="PTHR37019:SF2">
    <property type="entry name" value="EXPERA DOMAIN-CONTAINING PROTEIN"/>
    <property type="match status" value="1"/>
</dbReference>
<feature type="domain" description="DUF7704" evidence="2">
    <location>
        <begin position="5"/>
        <end position="155"/>
    </location>
</feature>
<dbReference type="STRING" id="50990.A0A4R5XFK1"/>
<gene>
    <name evidence="3" type="ORF">BD410DRAFT_779992</name>
</gene>
<dbReference type="Pfam" id="PF24803">
    <property type="entry name" value="DUF7704"/>
    <property type="match status" value="1"/>
</dbReference>
<dbReference type="PANTHER" id="PTHR37019">
    <property type="entry name" value="CHROMOSOME 1, WHOLE GENOME SHOTGUN SEQUENCE"/>
    <property type="match status" value="1"/>
</dbReference>
<evidence type="ECO:0000313" key="4">
    <source>
        <dbReference type="Proteomes" id="UP000294933"/>
    </source>
</evidence>
<organism evidence="3 4">
    <name type="scientific">Rickenella mellea</name>
    <dbReference type="NCBI Taxonomy" id="50990"/>
    <lineage>
        <taxon>Eukaryota</taxon>
        <taxon>Fungi</taxon>
        <taxon>Dikarya</taxon>
        <taxon>Basidiomycota</taxon>
        <taxon>Agaricomycotina</taxon>
        <taxon>Agaricomycetes</taxon>
        <taxon>Hymenochaetales</taxon>
        <taxon>Rickenellaceae</taxon>
        <taxon>Rickenella</taxon>
    </lineage>
</organism>
<keyword evidence="1" id="KW-0812">Transmembrane</keyword>
<sequence length="170" mass="19166">MAPTSAIPPFYYLTFGVYEPIVTVVGFFGAMSDPKKTHDSQAPWPMDKPPSDPLPQATLVTIVQLAHVCGLLGILNLFILYAARKYLSTQPANQEKIVGALLTPLVFADVFHLAITFWALGDNRWNFRKWSSLLWSTWILGLTLLIPRIAWHLGIGRYVDRRDGRTRKSL</sequence>
<proteinExistence type="predicted"/>
<keyword evidence="4" id="KW-1185">Reference proteome</keyword>
<dbReference type="AlphaFoldDB" id="A0A4R5XFK1"/>
<dbReference type="Proteomes" id="UP000294933">
    <property type="component" value="Unassembled WGS sequence"/>
</dbReference>
<feature type="transmembrane region" description="Helical" evidence="1">
    <location>
        <begin position="133"/>
        <end position="159"/>
    </location>
</feature>
<accession>A0A4R5XFK1</accession>
<keyword evidence="1" id="KW-0472">Membrane</keyword>
<dbReference type="EMBL" id="ML170156">
    <property type="protein sequence ID" value="TDL29552.1"/>
    <property type="molecule type" value="Genomic_DNA"/>
</dbReference>
<evidence type="ECO:0000259" key="2">
    <source>
        <dbReference type="Pfam" id="PF24803"/>
    </source>
</evidence>
<reference evidence="3 4" key="1">
    <citation type="submission" date="2018-06" db="EMBL/GenBank/DDBJ databases">
        <title>A transcriptomic atlas of mushroom development highlights an independent origin of complex multicellularity.</title>
        <authorList>
            <consortium name="DOE Joint Genome Institute"/>
            <person name="Krizsan K."/>
            <person name="Almasi E."/>
            <person name="Merenyi Z."/>
            <person name="Sahu N."/>
            <person name="Viragh M."/>
            <person name="Koszo T."/>
            <person name="Mondo S."/>
            <person name="Kiss B."/>
            <person name="Balint B."/>
            <person name="Kues U."/>
            <person name="Barry K."/>
            <person name="Hegedus J.C."/>
            <person name="Henrissat B."/>
            <person name="Johnson J."/>
            <person name="Lipzen A."/>
            <person name="Ohm R."/>
            <person name="Nagy I."/>
            <person name="Pangilinan J."/>
            <person name="Yan J."/>
            <person name="Xiong Y."/>
            <person name="Grigoriev I.V."/>
            <person name="Hibbett D.S."/>
            <person name="Nagy L.G."/>
        </authorList>
    </citation>
    <scope>NUCLEOTIDE SEQUENCE [LARGE SCALE GENOMIC DNA]</scope>
    <source>
        <strain evidence="3 4">SZMC22713</strain>
    </source>
</reference>
<evidence type="ECO:0000256" key="1">
    <source>
        <dbReference type="SAM" id="Phobius"/>
    </source>
</evidence>
<feature type="transmembrane region" description="Helical" evidence="1">
    <location>
        <begin position="101"/>
        <end position="121"/>
    </location>
</feature>